<comment type="caution">
    <text evidence="6">Lacks conserved residue(s) required for the propagation of feature annotation.</text>
</comment>
<comment type="similarity">
    <text evidence="1 6 7">Belongs to the TRAFAC class TrmE-Era-EngA-EngB-Septin-like GTPase superfamily. TrmE GTPase family.</text>
</comment>
<evidence type="ECO:0000256" key="1">
    <source>
        <dbReference type="ARBA" id="ARBA00011043"/>
    </source>
</evidence>
<dbReference type="Pfam" id="PF12631">
    <property type="entry name" value="MnmE_helical"/>
    <property type="match status" value="1"/>
</dbReference>
<evidence type="ECO:0000256" key="4">
    <source>
        <dbReference type="ARBA" id="ARBA00022958"/>
    </source>
</evidence>
<feature type="binding site" evidence="6">
    <location>
        <position position="255"/>
    </location>
    <ligand>
        <name>K(+)</name>
        <dbReference type="ChEBI" id="CHEBI:29103"/>
    </ligand>
</feature>
<sequence length="448" mass="50393">MRTDTIVAPATPPGVGALAVIRISGPDTFKLLKRLFPEKDLQSRPGYSTHLCWLNDDKGKPIDQVLITIFHQPRSYTGEDMAEIAAHGSPLIVDKIIHLCSKNGARIAEPGEFTRRAVLNGKLSLSQAEAVLHLVKAQTPLAHRTAINAYRGAVSRMVANFTTQLFNIYTELEYRLGFAEDQPGEKNFADTRWLDQEIRRVINALNRELQRAEISHRLFEPARVAIVGRANVGKSSLFNRLLQDQRAITSPIPGTTRDRIESRLDLAGITLRLIDTCGFDPKSRNPLTRIGTTETRRAIQESDFILVVFDGSQPVHPIDKLILAEVEEKPKMYIINKGDLKPRFRIQELGIKNSITISCKTGENLNRIRVQLRRQFNSNGTPCPAITRRQIDCLENCRRALIASLKTENLEMRLLEVKNALDNLTAIDAPVTSEQILNRIFEHFCIGK</sequence>
<evidence type="ECO:0000256" key="2">
    <source>
        <dbReference type="ARBA" id="ARBA00022694"/>
    </source>
</evidence>
<feature type="binding site" evidence="6">
    <location>
        <position position="252"/>
    </location>
    <ligand>
        <name>K(+)</name>
        <dbReference type="ChEBI" id="CHEBI:29103"/>
    </ligand>
</feature>
<evidence type="ECO:0000256" key="3">
    <source>
        <dbReference type="ARBA" id="ARBA00022741"/>
    </source>
</evidence>
<feature type="binding site" evidence="6">
    <location>
        <position position="250"/>
    </location>
    <ligand>
        <name>K(+)</name>
        <dbReference type="ChEBI" id="CHEBI:29103"/>
    </ligand>
</feature>
<feature type="binding site" evidence="6">
    <location>
        <position position="22"/>
    </location>
    <ligand>
        <name>(6S)-5-formyl-5,6,7,8-tetrahydrofolate</name>
        <dbReference type="ChEBI" id="CHEBI:57457"/>
    </ligand>
</feature>
<dbReference type="GO" id="GO:0005829">
    <property type="term" value="C:cytosol"/>
    <property type="evidence" value="ECO:0007669"/>
    <property type="project" value="TreeGrafter"/>
</dbReference>
<dbReference type="SUPFAM" id="SSF52540">
    <property type="entry name" value="P-loop containing nucleoside triphosphate hydrolases"/>
    <property type="match status" value="1"/>
</dbReference>
<dbReference type="EC" id="3.6.-.-" evidence="6"/>
<feature type="binding site" evidence="6">
    <location>
        <begin position="231"/>
        <end position="236"/>
    </location>
    <ligand>
        <name>GTP</name>
        <dbReference type="ChEBI" id="CHEBI:37565"/>
    </ligand>
</feature>
<feature type="binding site" evidence="6">
    <location>
        <begin position="250"/>
        <end position="256"/>
    </location>
    <ligand>
        <name>GTP</name>
        <dbReference type="ChEBI" id="CHEBI:37565"/>
    </ligand>
</feature>
<accession>A0A7V3UZL3</accession>
<dbReference type="InterPro" id="IPR006073">
    <property type="entry name" value="GTP-bd"/>
</dbReference>
<keyword evidence="3 6" id="KW-0547">Nucleotide-binding</keyword>
<dbReference type="InterPro" id="IPR031168">
    <property type="entry name" value="G_TrmE"/>
</dbReference>
<dbReference type="NCBIfam" id="TIGR00231">
    <property type="entry name" value="small_GTP"/>
    <property type="match status" value="1"/>
</dbReference>
<dbReference type="PANTHER" id="PTHR42714:SF2">
    <property type="entry name" value="TRNA MODIFICATION GTPASE GTPBP3, MITOCHONDRIAL"/>
    <property type="match status" value="1"/>
</dbReference>
<dbReference type="PANTHER" id="PTHR42714">
    <property type="entry name" value="TRNA MODIFICATION GTPASE GTPBP3"/>
    <property type="match status" value="1"/>
</dbReference>
<comment type="subcellular location">
    <subcellularLocation>
        <location evidence="6">Cytoplasm</location>
    </subcellularLocation>
</comment>
<evidence type="ECO:0000256" key="6">
    <source>
        <dbReference type="HAMAP-Rule" id="MF_00379"/>
    </source>
</evidence>
<dbReference type="Pfam" id="PF10396">
    <property type="entry name" value="TrmE_N"/>
    <property type="match status" value="1"/>
</dbReference>
<keyword evidence="2 6" id="KW-0819">tRNA processing</keyword>
<feature type="binding site" evidence="6">
    <location>
        <position position="83"/>
    </location>
    <ligand>
        <name>(6S)-5-formyl-5,6,7,8-tetrahydrofolate</name>
        <dbReference type="ChEBI" id="CHEBI:57457"/>
    </ligand>
</feature>
<dbReference type="InterPro" id="IPR005225">
    <property type="entry name" value="Small_GTP-bd"/>
</dbReference>
<name>A0A7V3UZL3_UNCW3</name>
<feature type="domain" description="G" evidence="8">
    <location>
        <begin position="223"/>
        <end position="337"/>
    </location>
</feature>
<keyword evidence="6" id="KW-0479">Metal-binding</keyword>
<dbReference type="Gene3D" id="1.20.120.430">
    <property type="entry name" value="tRNA modification GTPase MnmE domain 2"/>
    <property type="match status" value="1"/>
</dbReference>
<dbReference type="InterPro" id="IPR027417">
    <property type="entry name" value="P-loop_NTPase"/>
</dbReference>
<comment type="caution">
    <text evidence="11">The sequence shown here is derived from an EMBL/GenBank/DDBJ whole genome shotgun (WGS) entry which is preliminary data.</text>
</comment>
<comment type="subunit">
    <text evidence="6">Homodimer. Heterotetramer of two MnmE and two MnmG subunits.</text>
</comment>
<evidence type="ECO:0000256" key="7">
    <source>
        <dbReference type="RuleBase" id="RU003313"/>
    </source>
</evidence>
<feature type="domain" description="GTP-binding protein TrmE N-terminal" evidence="9">
    <location>
        <begin position="5"/>
        <end position="122"/>
    </location>
</feature>
<dbReference type="AlphaFoldDB" id="A0A7V3UZL3"/>
<dbReference type="InterPro" id="IPR025867">
    <property type="entry name" value="MnmE_helical"/>
</dbReference>
<keyword evidence="6" id="KW-0963">Cytoplasm</keyword>
<evidence type="ECO:0000259" key="10">
    <source>
        <dbReference type="Pfam" id="PF12631"/>
    </source>
</evidence>
<comment type="cofactor">
    <cofactor evidence="6">
        <name>K(+)</name>
        <dbReference type="ChEBI" id="CHEBI:29103"/>
    </cofactor>
    <text evidence="6">Binds 1 potassium ion per subunit.</text>
</comment>
<evidence type="ECO:0000259" key="9">
    <source>
        <dbReference type="Pfam" id="PF10396"/>
    </source>
</evidence>
<dbReference type="GO" id="GO:0046872">
    <property type="term" value="F:metal ion binding"/>
    <property type="evidence" value="ECO:0007669"/>
    <property type="project" value="UniProtKB-KW"/>
</dbReference>
<organism evidence="11">
    <name type="scientific">candidate division WOR-3 bacterium</name>
    <dbReference type="NCBI Taxonomy" id="2052148"/>
    <lineage>
        <taxon>Bacteria</taxon>
        <taxon>Bacteria division WOR-3</taxon>
    </lineage>
</organism>
<comment type="function">
    <text evidence="6">Exhibits a very high intrinsic GTPase hydrolysis rate. Involved in the addition of a carboxymethylaminomethyl (cmnm) group at the wobble position (U34) of certain tRNAs, forming tRNA-cmnm(5)s(2)U34.</text>
</comment>
<dbReference type="InterPro" id="IPR027266">
    <property type="entry name" value="TrmE/GcvT-like"/>
</dbReference>
<dbReference type="Pfam" id="PF01926">
    <property type="entry name" value="MMR_HSR1"/>
    <property type="match status" value="1"/>
</dbReference>
<dbReference type="Gene3D" id="3.40.50.300">
    <property type="entry name" value="P-loop containing nucleotide triphosphate hydrolases"/>
    <property type="match status" value="1"/>
</dbReference>
<keyword evidence="6" id="KW-0378">Hydrolase</keyword>
<keyword evidence="5 6" id="KW-0342">GTP-binding</keyword>
<evidence type="ECO:0000256" key="5">
    <source>
        <dbReference type="ARBA" id="ARBA00023134"/>
    </source>
</evidence>
<dbReference type="InterPro" id="IPR004520">
    <property type="entry name" value="GTPase_MnmE"/>
</dbReference>
<dbReference type="Gene3D" id="3.30.1360.120">
    <property type="entry name" value="Probable tRNA modification gtpase trme, domain 1"/>
    <property type="match status" value="1"/>
</dbReference>
<dbReference type="InterPro" id="IPR027368">
    <property type="entry name" value="MnmE_dom2"/>
</dbReference>
<feature type="binding site" evidence="6">
    <location>
        <position position="122"/>
    </location>
    <ligand>
        <name>(6S)-5-formyl-5,6,7,8-tetrahydrofolate</name>
        <dbReference type="ChEBI" id="CHEBI:57457"/>
    </ligand>
</feature>
<dbReference type="GO" id="GO:0003924">
    <property type="term" value="F:GTPase activity"/>
    <property type="evidence" value="ECO:0007669"/>
    <property type="project" value="UniProtKB-UniRule"/>
</dbReference>
<feature type="binding site" evidence="6">
    <location>
        <position position="256"/>
    </location>
    <ligand>
        <name>Mg(2+)</name>
        <dbReference type="ChEBI" id="CHEBI:18420"/>
    </ligand>
</feature>
<feature type="binding site" evidence="6">
    <location>
        <position position="448"/>
    </location>
    <ligand>
        <name>(6S)-5-formyl-5,6,7,8-tetrahydrofolate</name>
        <dbReference type="ChEBI" id="CHEBI:57457"/>
    </ligand>
</feature>
<dbReference type="NCBIfam" id="TIGR00450">
    <property type="entry name" value="mnmE_trmE_thdF"/>
    <property type="match status" value="1"/>
</dbReference>
<feature type="binding site" evidence="6">
    <location>
        <position position="231"/>
    </location>
    <ligand>
        <name>K(+)</name>
        <dbReference type="ChEBI" id="CHEBI:29103"/>
    </ligand>
</feature>
<dbReference type="EMBL" id="DTMZ01000063">
    <property type="protein sequence ID" value="HGD12993.1"/>
    <property type="molecule type" value="Genomic_DNA"/>
</dbReference>
<evidence type="ECO:0000313" key="11">
    <source>
        <dbReference type="EMBL" id="HGD12993.1"/>
    </source>
</evidence>
<feature type="binding site" evidence="6">
    <location>
        <position position="235"/>
    </location>
    <ligand>
        <name>Mg(2+)</name>
        <dbReference type="ChEBI" id="CHEBI:18420"/>
    </ligand>
</feature>
<proteinExistence type="inferred from homology"/>
<keyword evidence="4 6" id="KW-0630">Potassium</keyword>
<dbReference type="CDD" id="cd04164">
    <property type="entry name" value="trmE"/>
    <property type="match status" value="1"/>
</dbReference>
<dbReference type="GO" id="GO:0005525">
    <property type="term" value="F:GTP binding"/>
    <property type="evidence" value="ECO:0007669"/>
    <property type="project" value="UniProtKB-UniRule"/>
</dbReference>
<evidence type="ECO:0000259" key="8">
    <source>
        <dbReference type="Pfam" id="PF01926"/>
    </source>
</evidence>
<dbReference type="HAMAP" id="MF_00379">
    <property type="entry name" value="GTPase_MnmE"/>
    <property type="match status" value="1"/>
</dbReference>
<protein>
    <recommendedName>
        <fullName evidence="6">tRNA modification GTPase MnmE</fullName>
        <ecNumber evidence="6">3.6.-.-</ecNumber>
    </recommendedName>
</protein>
<reference evidence="11" key="1">
    <citation type="journal article" date="2020" name="mSystems">
        <title>Genome- and Community-Level Interaction Insights into Carbon Utilization and Element Cycling Functions of Hydrothermarchaeota in Hydrothermal Sediment.</title>
        <authorList>
            <person name="Zhou Z."/>
            <person name="Liu Y."/>
            <person name="Xu W."/>
            <person name="Pan J."/>
            <person name="Luo Z.H."/>
            <person name="Li M."/>
        </authorList>
    </citation>
    <scope>NUCLEOTIDE SEQUENCE [LARGE SCALE GENOMIC DNA]</scope>
    <source>
        <strain evidence="11">SpSt-914</strain>
    </source>
</reference>
<dbReference type="GO" id="GO:0030488">
    <property type="term" value="P:tRNA methylation"/>
    <property type="evidence" value="ECO:0007669"/>
    <property type="project" value="TreeGrafter"/>
</dbReference>
<dbReference type="InterPro" id="IPR018948">
    <property type="entry name" value="GTP-bd_TrmE_N"/>
</dbReference>
<gene>
    <name evidence="6 11" type="primary">mnmE</name>
    <name evidence="6" type="synonym">trmE</name>
    <name evidence="11" type="ORF">ENX16_02800</name>
</gene>
<dbReference type="GO" id="GO:0002098">
    <property type="term" value="P:tRNA wobble uridine modification"/>
    <property type="evidence" value="ECO:0007669"/>
    <property type="project" value="TreeGrafter"/>
</dbReference>
<keyword evidence="6" id="KW-0460">Magnesium</keyword>
<feature type="domain" description="MnmE helical" evidence="10">
    <location>
        <begin position="125"/>
        <end position="445"/>
    </location>
</feature>
<dbReference type="CDD" id="cd14858">
    <property type="entry name" value="TrmE_N"/>
    <property type="match status" value="1"/>
</dbReference>